<dbReference type="PANTHER" id="PTHR48080">
    <property type="entry name" value="D-GALACTONATE DEHYDRATASE-RELATED"/>
    <property type="match status" value="1"/>
</dbReference>
<sequence length="391" mass="42103">MKISRVQATWCRVPIPEERRFTSDFGLVSTFDSVIVRIDTECGLTGWGEAKAGVGSAAACAGLAAIVNADYAPLLLGQDPRDISRLWDVMYNTPREGYAIADGHGLPQLGRRGLSISAIAGVDIALWDILGKSLDAPVWRLLGGRRAERMPAYASGGWADVTKIGAQLKGYCDKAGFRAVKMRVGVMDGSPARSAARVRAAREALGPDIRLMADAHGTWTVAEARAFCRMVEDLDLFWFEEPCSADDKAGMAEVRRCSTVPISAGESEFTRHDFRELAELRAADVLQPDLAIAGGITEGLRISAIASAFNLRLAPHLWSGAPAFAAGLHLAATQSAGFILEYSLGHNPMLHDLIEEDFPVEDGHVAIPDRPGLGITVRDSFLREYGQRSAA</sequence>
<dbReference type="InterPro" id="IPR013341">
    <property type="entry name" value="Mandelate_racemase_N_dom"/>
</dbReference>
<dbReference type="GO" id="GO:0016829">
    <property type="term" value="F:lyase activity"/>
    <property type="evidence" value="ECO:0007669"/>
    <property type="project" value="UniProtKB-KW"/>
</dbReference>
<dbReference type="RefSeq" id="WP_149811854.1">
    <property type="nucleotide sequence ID" value="NZ_VUKA01000003.1"/>
</dbReference>
<evidence type="ECO:0000259" key="2">
    <source>
        <dbReference type="SMART" id="SM00922"/>
    </source>
</evidence>
<keyword evidence="4" id="KW-1185">Reference proteome</keyword>
<gene>
    <name evidence="3" type="ORF">F0Q34_08855</name>
</gene>
<dbReference type="SMART" id="SM00922">
    <property type="entry name" value="MR_MLE"/>
    <property type="match status" value="1"/>
</dbReference>
<dbReference type="GO" id="GO:0009063">
    <property type="term" value="P:amino acid catabolic process"/>
    <property type="evidence" value="ECO:0007669"/>
    <property type="project" value="InterPro"/>
</dbReference>
<dbReference type="InterPro" id="IPR034593">
    <property type="entry name" value="DgoD-like"/>
</dbReference>
<dbReference type="PANTHER" id="PTHR48080:SF2">
    <property type="entry name" value="D-GALACTONATE DEHYDRATASE"/>
    <property type="match status" value="1"/>
</dbReference>
<organism evidence="3 4">
    <name type="scientific">Teichococcus oryzae</name>
    <dbReference type="NCBI Taxonomy" id="1608942"/>
    <lineage>
        <taxon>Bacteria</taxon>
        <taxon>Pseudomonadati</taxon>
        <taxon>Pseudomonadota</taxon>
        <taxon>Alphaproteobacteria</taxon>
        <taxon>Acetobacterales</taxon>
        <taxon>Roseomonadaceae</taxon>
        <taxon>Roseomonas</taxon>
    </lineage>
</organism>
<dbReference type="SFLD" id="SFLDG00179">
    <property type="entry name" value="mandelate_racemase"/>
    <property type="match status" value="1"/>
</dbReference>
<keyword evidence="1" id="KW-0456">Lyase</keyword>
<evidence type="ECO:0000256" key="1">
    <source>
        <dbReference type="ARBA" id="ARBA00023239"/>
    </source>
</evidence>
<dbReference type="InterPro" id="IPR029017">
    <property type="entry name" value="Enolase-like_N"/>
</dbReference>
<feature type="domain" description="Mandelate racemase/muconate lactonizing enzyme C-terminal" evidence="2">
    <location>
        <begin position="161"/>
        <end position="261"/>
    </location>
</feature>
<dbReference type="Pfam" id="PF13378">
    <property type="entry name" value="MR_MLE_C"/>
    <property type="match status" value="1"/>
</dbReference>
<comment type="caution">
    <text evidence="3">The sequence shown here is derived from an EMBL/GenBank/DDBJ whole genome shotgun (WGS) entry which is preliminary data.</text>
</comment>
<dbReference type="InterPro" id="IPR036849">
    <property type="entry name" value="Enolase-like_C_sf"/>
</dbReference>
<dbReference type="EMBL" id="VUKA01000003">
    <property type="protein sequence ID" value="KAA2213350.1"/>
    <property type="molecule type" value="Genomic_DNA"/>
</dbReference>
<dbReference type="SUPFAM" id="SSF51604">
    <property type="entry name" value="Enolase C-terminal domain-like"/>
    <property type="match status" value="1"/>
</dbReference>
<evidence type="ECO:0000313" key="4">
    <source>
        <dbReference type="Proteomes" id="UP000322110"/>
    </source>
</evidence>
<dbReference type="CDD" id="cd03316">
    <property type="entry name" value="MR_like"/>
    <property type="match status" value="1"/>
</dbReference>
<proteinExistence type="predicted"/>
<reference evidence="3 4" key="1">
    <citation type="journal article" date="2015" name="Int. J. Syst. Evol. Microbiol.">
        <title>Roseomonas oryzae sp. nov., isolated from paddy rhizosphere soil.</title>
        <authorList>
            <person name="Ramaprasad E.V."/>
            <person name="Sasikala Ch."/>
            <person name="Ramana Ch.V."/>
        </authorList>
    </citation>
    <scope>NUCLEOTIDE SEQUENCE [LARGE SCALE GENOMIC DNA]</scope>
    <source>
        <strain evidence="3 4">KCTC 42542</strain>
    </source>
</reference>
<dbReference type="InterPro" id="IPR013342">
    <property type="entry name" value="Mandelate_racemase_C"/>
</dbReference>
<evidence type="ECO:0000313" key="3">
    <source>
        <dbReference type="EMBL" id="KAA2213350.1"/>
    </source>
</evidence>
<dbReference type="InterPro" id="IPR029065">
    <property type="entry name" value="Enolase_C-like"/>
</dbReference>
<protein>
    <submittedName>
        <fullName evidence="3">Mandelate racemase/muconate lactonizing enzyme family protein</fullName>
    </submittedName>
</protein>
<dbReference type="OrthoDB" id="7511553at2"/>
<dbReference type="SUPFAM" id="SSF54826">
    <property type="entry name" value="Enolase N-terminal domain-like"/>
    <property type="match status" value="1"/>
</dbReference>
<dbReference type="Pfam" id="PF02746">
    <property type="entry name" value="MR_MLE_N"/>
    <property type="match status" value="1"/>
</dbReference>
<dbReference type="InterPro" id="IPR018110">
    <property type="entry name" value="Mandel_Rmase/mucon_lact_enz_CS"/>
</dbReference>
<dbReference type="AlphaFoldDB" id="A0A5B2THU2"/>
<name>A0A5B2THU2_9PROT</name>
<accession>A0A5B2THU2</accession>
<dbReference type="GO" id="GO:0000287">
    <property type="term" value="F:magnesium ion binding"/>
    <property type="evidence" value="ECO:0007669"/>
    <property type="project" value="UniProtKB-ARBA"/>
</dbReference>
<dbReference type="Gene3D" id="3.30.390.10">
    <property type="entry name" value="Enolase-like, N-terminal domain"/>
    <property type="match status" value="1"/>
</dbReference>
<dbReference type="PROSITE" id="PS00908">
    <property type="entry name" value="MR_MLE_1"/>
    <property type="match status" value="1"/>
</dbReference>
<dbReference type="Proteomes" id="UP000322110">
    <property type="component" value="Unassembled WGS sequence"/>
</dbReference>
<dbReference type="SFLD" id="SFLDS00001">
    <property type="entry name" value="Enolase"/>
    <property type="match status" value="1"/>
</dbReference>
<dbReference type="Gene3D" id="3.20.20.120">
    <property type="entry name" value="Enolase-like C-terminal domain"/>
    <property type="match status" value="1"/>
</dbReference>